<dbReference type="InterPro" id="IPR012795">
    <property type="entry name" value="tRNA_Ile_lys_synt_N"/>
</dbReference>
<organism evidence="10">
    <name type="scientific">marine metagenome</name>
    <dbReference type="NCBI Taxonomy" id="408172"/>
    <lineage>
        <taxon>unclassified sequences</taxon>
        <taxon>metagenomes</taxon>
        <taxon>ecological metagenomes</taxon>
    </lineage>
</organism>
<evidence type="ECO:0000256" key="4">
    <source>
        <dbReference type="ARBA" id="ARBA00022598"/>
    </source>
</evidence>
<dbReference type="Pfam" id="PF01171">
    <property type="entry name" value="ATP_bind_3"/>
    <property type="match status" value="1"/>
</dbReference>
<dbReference type="CDD" id="cd01992">
    <property type="entry name" value="TilS_N"/>
    <property type="match status" value="1"/>
</dbReference>
<dbReference type="EC" id="6.3.4.19" evidence="2"/>
<comment type="subcellular location">
    <subcellularLocation>
        <location evidence="1">Cytoplasm</location>
    </subcellularLocation>
</comment>
<evidence type="ECO:0000313" key="10">
    <source>
        <dbReference type="EMBL" id="SUZ86890.1"/>
    </source>
</evidence>
<evidence type="ECO:0000256" key="5">
    <source>
        <dbReference type="ARBA" id="ARBA00022694"/>
    </source>
</evidence>
<feature type="domain" description="Lysidine-tRNA(Ile) synthetase C-terminal" evidence="9">
    <location>
        <begin position="364"/>
        <end position="437"/>
    </location>
</feature>
<dbReference type="InterPro" id="IPR011063">
    <property type="entry name" value="TilS/TtcA_N"/>
</dbReference>
<name>A0A381R5T0_9ZZZZ</name>
<keyword evidence="7" id="KW-0067">ATP-binding</keyword>
<dbReference type="GO" id="GO:0005737">
    <property type="term" value="C:cytoplasm"/>
    <property type="evidence" value="ECO:0007669"/>
    <property type="project" value="UniProtKB-SubCell"/>
</dbReference>
<evidence type="ECO:0000256" key="3">
    <source>
        <dbReference type="ARBA" id="ARBA00022490"/>
    </source>
</evidence>
<accession>A0A381R5T0</accession>
<dbReference type="NCBIfam" id="TIGR02432">
    <property type="entry name" value="lysidine_TilS_N"/>
    <property type="match status" value="1"/>
</dbReference>
<dbReference type="SMART" id="SM00977">
    <property type="entry name" value="TilS_C"/>
    <property type="match status" value="1"/>
</dbReference>
<evidence type="ECO:0000256" key="6">
    <source>
        <dbReference type="ARBA" id="ARBA00022741"/>
    </source>
</evidence>
<keyword evidence="4" id="KW-0436">Ligase</keyword>
<dbReference type="Pfam" id="PF09179">
    <property type="entry name" value="TilS"/>
    <property type="match status" value="1"/>
</dbReference>
<evidence type="ECO:0000256" key="2">
    <source>
        <dbReference type="ARBA" id="ARBA00013267"/>
    </source>
</evidence>
<dbReference type="EMBL" id="UINC01001704">
    <property type="protein sequence ID" value="SUZ86890.1"/>
    <property type="molecule type" value="Genomic_DNA"/>
</dbReference>
<dbReference type="Gene3D" id="3.40.50.620">
    <property type="entry name" value="HUPs"/>
    <property type="match status" value="1"/>
</dbReference>
<evidence type="ECO:0000259" key="9">
    <source>
        <dbReference type="SMART" id="SM00977"/>
    </source>
</evidence>
<dbReference type="PANTHER" id="PTHR43033">
    <property type="entry name" value="TRNA(ILE)-LYSIDINE SYNTHASE-RELATED"/>
    <property type="match status" value="1"/>
</dbReference>
<evidence type="ECO:0000256" key="7">
    <source>
        <dbReference type="ARBA" id="ARBA00022840"/>
    </source>
</evidence>
<reference evidence="10" key="1">
    <citation type="submission" date="2018-05" db="EMBL/GenBank/DDBJ databases">
        <authorList>
            <person name="Lanie J.A."/>
            <person name="Ng W.-L."/>
            <person name="Kazmierczak K.M."/>
            <person name="Andrzejewski T.M."/>
            <person name="Davidsen T.M."/>
            <person name="Wayne K.J."/>
            <person name="Tettelin H."/>
            <person name="Glass J.I."/>
            <person name="Rusch D."/>
            <person name="Podicherti R."/>
            <person name="Tsui H.-C.T."/>
            <person name="Winkler M.E."/>
        </authorList>
    </citation>
    <scope>NUCLEOTIDE SEQUENCE</scope>
</reference>
<keyword evidence="5" id="KW-0819">tRNA processing</keyword>
<dbReference type="InterPro" id="IPR012796">
    <property type="entry name" value="Lysidine-tRNA-synth_C"/>
</dbReference>
<gene>
    <name evidence="10" type="ORF">METZ01_LOCUS39744</name>
</gene>
<dbReference type="AlphaFoldDB" id="A0A381R5T0"/>
<dbReference type="InterPro" id="IPR012094">
    <property type="entry name" value="tRNA_Ile_lys_synt"/>
</dbReference>
<comment type="catalytic activity">
    <reaction evidence="8">
        <text>cytidine(34) in tRNA(Ile2) + L-lysine + ATP = lysidine(34) in tRNA(Ile2) + AMP + diphosphate + H(+)</text>
        <dbReference type="Rhea" id="RHEA:43744"/>
        <dbReference type="Rhea" id="RHEA-COMP:10625"/>
        <dbReference type="Rhea" id="RHEA-COMP:10670"/>
        <dbReference type="ChEBI" id="CHEBI:15378"/>
        <dbReference type="ChEBI" id="CHEBI:30616"/>
        <dbReference type="ChEBI" id="CHEBI:32551"/>
        <dbReference type="ChEBI" id="CHEBI:33019"/>
        <dbReference type="ChEBI" id="CHEBI:82748"/>
        <dbReference type="ChEBI" id="CHEBI:83665"/>
        <dbReference type="ChEBI" id="CHEBI:456215"/>
        <dbReference type="EC" id="6.3.4.19"/>
    </reaction>
</comment>
<dbReference type="Pfam" id="PF11734">
    <property type="entry name" value="TilS_C"/>
    <property type="match status" value="1"/>
</dbReference>
<evidence type="ECO:0000256" key="8">
    <source>
        <dbReference type="ARBA" id="ARBA00048539"/>
    </source>
</evidence>
<dbReference type="GO" id="GO:0032267">
    <property type="term" value="F:tRNA(Ile)-lysidine synthase activity"/>
    <property type="evidence" value="ECO:0007669"/>
    <property type="project" value="UniProtKB-EC"/>
</dbReference>
<dbReference type="InterPro" id="IPR015262">
    <property type="entry name" value="tRNA_Ile_lys_synt_subst-bd"/>
</dbReference>
<dbReference type="PANTHER" id="PTHR43033:SF1">
    <property type="entry name" value="TRNA(ILE)-LYSIDINE SYNTHASE-RELATED"/>
    <property type="match status" value="1"/>
</dbReference>
<dbReference type="Gene3D" id="1.20.59.20">
    <property type="match status" value="1"/>
</dbReference>
<keyword evidence="3" id="KW-0963">Cytoplasm</keyword>
<sequence>MDDTQNIEAIISKEIGSLVSRKFLLAFSGGVDSVVLLDLLVNVLKESDALRIIHINHNLNEHSNDWAQFSSEVCEKYGLPLICASVEPKRHGKGLEADARELRYQSFRDVIQDDEYLLTGHHQDDQMETLLYRIFRGTGIDGLRAIRREIKFGKGFLYRPMLNISREKIEEYAQLKNLKWIYDSSNDDSSYDRNFLRKDIIPSIKKRWPSVENKVSRLSVIAEQNQLLLNELATEDVGQLKNYNHLDIETLSEKSYPRIINIFRFMIKKNNMSVPSMRVLNEGIKTLMHSKSKSPSMTWNDNTIRRYKHRLYFLNSALNSPNDLSNEMSWDIKKTINLGKNLGSIQARFLNGEGISLNRCPSNLAIKYRKGGEEIKPSGHKITKSLKNLFQENNVLPWVRDKIPLIYVDQELISVGDLWFNQDFKASGNEDGFLITWDKKMDVIHNS</sequence>
<dbReference type="SUPFAM" id="SSF52402">
    <property type="entry name" value="Adenine nucleotide alpha hydrolases-like"/>
    <property type="match status" value="1"/>
</dbReference>
<dbReference type="InterPro" id="IPR014729">
    <property type="entry name" value="Rossmann-like_a/b/a_fold"/>
</dbReference>
<dbReference type="GO" id="GO:0008033">
    <property type="term" value="P:tRNA processing"/>
    <property type="evidence" value="ECO:0007669"/>
    <property type="project" value="UniProtKB-KW"/>
</dbReference>
<dbReference type="HAMAP" id="MF_01161">
    <property type="entry name" value="tRNA_Ile_lys_synt"/>
    <property type="match status" value="1"/>
</dbReference>
<dbReference type="SUPFAM" id="SSF56037">
    <property type="entry name" value="PheT/TilS domain"/>
    <property type="match status" value="1"/>
</dbReference>
<protein>
    <recommendedName>
        <fullName evidence="2">tRNA(Ile)-lysidine synthetase</fullName>
        <ecNumber evidence="2">6.3.4.19</ecNumber>
    </recommendedName>
</protein>
<dbReference type="SUPFAM" id="SSF82829">
    <property type="entry name" value="MesJ substrate recognition domain-like"/>
    <property type="match status" value="1"/>
</dbReference>
<dbReference type="GO" id="GO:0005524">
    <property type="term" value="F:ATP binding"/>
    <property type="evidence" value="ECO:0007669"/>
    <property type="project" value="UniProtKB-KW"/>
</dbReference>
<proteinExistence type="inferred from homology"/>
<dbReference type="NCBIfam" id="TIGR02433">
    <property type="entry name" value="lysidine_TilS_C"/>
    <property type="match status" value="1"/>
</dbReference>
<evidence type="ECO:0000256" key="1">
    <source>
        <dbReference type="ARBA" id="ARBA00004496"/>
    </source>
</evidence>
<keyword evidence="6" id="KW-0547">Nucleotide-binding</keyword>